<keyword evidence="11" id="KW-1185">Reference proteome</keyword>
<dbReference type="InterPro" id="IPR029044">
    <property type="entry name" value="Nucleotide-diphossugar_trans"/>
</dbReference>
<sequence>MSPAQPAALPLLSLVVPVYYEEECIAQFIAETGAVLASLPLRHEYVFVDDGSTDQTVAIIKEHARTNPAIRLVELSYNHGKQAAVTAGIAHAKGDYLLYMDPDLQDPPTEIPHFVTELEKGYDLVFGIRREKMDGPLNKLMSSVFWGTLDRFTGLAIPKGLAVMRIFTRRFADQFLQYPEQNRFIEGIFMHIGLKRSTLLIEQRERFAGTSKFNFSRKMNLAFDAIFDFSEKPLKAAVKFGAFLSIAASIFLVGILLAKLFLIEFQAGWPSLIGAIVLGTGIQLFFVGIVAIYIGRIYRETKRRPLFSVKEVTNGVSAPVLH</sequence>
<evidence type="ECO:0000256" key="3">
    <source>
        <dbReference type="ARBA" id="ARBA00022679"/>
    </source>
</evidence>
<keyword evidence="1" id="KW-1003">Cell membrane</keyword>
<evidence type="ECO:0000256" key="4">
    <source>
        <dbReference type="ARBA" id="ARBA00022692"/>
    </source>
</evidence>
<evidence type="ECO:0000256" key="8">
    <source>
        <dbReference type="SAM" id="Phobius"/>
    </source>
</evidence>
<evidence type="ECO:0000256" key="7">
    <source>
        <dbReference type="ARBA" id="ARBA00023136"/>
    </source>
</evidence>
<dbReference type="PANTHER" id="PTHR48090">
    <property type="entry name" value="UNDECAPRENYL-PHOSPHATE 4-DEOXY-4-FORMAMIDO-L-ARABINOSE TRANSFERASE-RELATED"/>
    <property type="match status" value="1"/>
</dbReference>
<dbReference type="InterPro" id="IPR050256">
    <property type="entry name" value="Glycosyltransferase_2"/>
</dbReference>
<evidence type="ECO:0000313" key="11">
    <source>
        <dbReference type="Proteomes" id="UP000664369"/>
    </source>
</evidence>
<dbReference type="Proteomes" id="UP000664369">
    <property type="component" value="Unassembled WGS sequence"/>
</dbReference>
<keyword evidence="2" id="KW-0328">Glycosyltransferase</keyword>
<dbReference type="Gene3D" id="3.90.550.10">
    <property type="entry name" value="Spore Coat Polysaccharide Biosynthesis Protein SpsA, Chain A"/>
    <property type="match status" value="1"/>
</dbReference>
<name>A0ABS3QE53_9BACT</name>
<proteinExistence type="predicted"/>
<gene>
    <name evidence="10" type="ORF">J4E00_10645</name>
</gene>
<evidence type="ECO:0000256" key="5">
    <source>
        <dbReference type="ARBA" id="ARBA00022985"/>
    </source>
</evidence>
<protein>
    <submittedName>
        <fullName evidence="10">Glycosyltransferase family 2 protein</fullName>
    </submittedName>
</protein>
<keyword evidence="4 8" id="KW-0812">Transmembrane</keyword>
<reference evidence="10 11" key="1">
    <citation type="submission" date="2021-03" db="EMBL/GenBank/DDBJ databases">
        <authorList>
            <person name="Kim M.K."/>
        </authorList>
    </citation>
    <scope>NUCLEOTIDE SEQUENCE [LARGE SCALE GENOMIC DNA]</scope>
    <source>
        <strain evidence="10 11">BT442</strain>
    </source>
</reference>
<evidence type="ECO:0000259" key="9">
    <source>
        <dbReference type="Pfam" id="PF00535"/>
    </source>
</evidence>
<dbReference type="InterPro" id="IPR001173">
    <property type="entry name" value="Glyco_trans_2-like"/>
</dbReference>
<dbReference type="CDD" id="cd04187">
    <property type="entry name" value="DPM1_like_bac"/>
    <property type="match status" value="1"/>
</dbReference>
<feature type="domain" description="Glycosyltransferase 2-like" evidence="9">
    <location>
        <begin position="13"/>
        <end position="160"/>
    </location>
</feature>
<keyword evidence="5" id="KW-0448">Lipopolysaccharide biosynthesis</keyword>
<evidence type="ECO:0000313" key="10">
    <source>
        <dbReference type="EMBL" id="MBO2009510.1"/>
    </source>
</evidence>
<dbReference type="RefSeq" id="WP_208175141.1">
    <property type="nucleotide sequence ID" value="NZ_JAGETZ010000004.1"/>
</dbReference>
<comment type="caution">
    <text evidence="10">The sequence shown here is derived from an EMBL/GenBank/DDBJ whole genome shotgun (WGS) entry which is preliminary data.</text>
</comment>
<organism evidence="10 11">
    <name type="scientific">Hymenobacter negativus</name>
    <dbReference type="NCBI Taxonomy" id="2795026"/>
    <lineage>
        <taxon>Bacteria</taxon>
        <taxon>Pseudomonadati</taxon>
        <taxon>Bacteroidota</taxon>
        <taxon>Cytophagia</taxon>
        <taxon>Cytophagales</taxon>
        <taxon>Hymenobacteraceae</taxon>
        <taxon>Hymenobacter</taxon>
    </lineage>
</organism>
<feature type="transmembrane region" description="Helical" evidence="8">
    <location>
        <begin position="269"/>
        <end position="294"/>
    </location>
</feature>
<evidence type="ECO:0000256" key="2">
    <source>
        <dbReference type="ARBA" id="ARBA00022676"/>
    </source>
</evidence>
<dbReference type="Pfam" id="PF00535">
    <property type="entry name" value="Glycos_transf_2"/>
    <property type="match status" value="1"/>
</dbReference>
<keyword evidence="3" id="KW-0808">Transferase</keyword>
<dbReference type="PANTHER" id="PTHR48090:SF3">
    <property type="entry name" value="UNDECAPRENYL-PHOSPHATE 4-DEOXY-4-FORMAMIDO-L-ARABINOSE TRANSFERASE"/>
    <property type="match status" value="1"/>
</dbReference>
<keyword evidence="6 8" id="KW-1133">Transmembrane helix</keyword>
<feature type="transmembrane region" description="Helical" evidence="8">
    <location>
        <begin position="240"/>
        <end position="263"/>
    </location>
</feature>
<dbReference type="EMBL" id="JAGETZ010000004">
    <property type="protein sequence ID" value="MBO2009510.1"/>
    <property type="molecule type" value="Genomic_DNA"/>
</dbReference>
<keyword evidence="7 8" id="KW-0472">Membrane</keyword>
<accession>A0ABS3QE53</accession>
<dbReference type="SUPFAM" id="SSF53448">
    <property type="entry name" value="Nucleotide-diphospho-sugar transferases"/>
    <property type="match status" value="1"/>
</dbReference>
<evidence type="ECO:0000256" key="6">
    <source>
        <dbReference type="ARBA" id="ARBA00022989"/>
    </source>
</evidence>
<evidence type="ECO:0000256" key="1">
    <source>
        <dbReference type="ARBA" id="ARBA00022475"/>
    </source>
</evidence>